<dbReference type="PANTHER" id="PTHR39550:SF1">
    <property type="entry name" value="SLL0658 PROTEIN"/>
    <property type="match status" value="1"/>
</dbReference>
<sequence>MLSHKTDDAASQIAHFVTKGQIIQFNVQNELAVKALSGRLHPGEVQVIIGASELGIKEVILDDLHARNKAEQFDLNSIGTLGILRIAYKKGIIKDFKSDIAKLMNVDFRISPTLLQRILDDLN</sequence>
<reference evidence="1 2" key="1">
    <citation type="submission" date="2016-09" db="EMBL/GenBank/DDBJ databases">
        <title>Complete genome of Desulfosporosinus sp. OL.</title>
        <authorList>
            <person name="Mardanov A."/>
            <person name="Beletsky A."/>
            <person name="Panova A."/>
            <person name="Karnachuk O."/>
            <person name="Ravin N."/>
        </authorList>
    </citation>
    <scope>NUCLEOTIDE SEQUENCE [LARGE SCALE GENOMIC DNA]</scope>
    <source>
        <strain evidence="1 2">OL</strain>
    </source>
</reference>
<evidence type="ECO:0008006" key="3">
    <source>
        <dbReference type="Google" id="ProtNLM"/>
    </source>
</evidence>
<proteinExistence type="predicted"/>
<organism evidence="1 2">
    <name type="scientific">Desulfosporosinus metallidurans</name>
    <dbReference type="NCBI Taxonomy" id="1888891"/>
    <lineage>
        <taxon>Bacteria</taxon>
        <taxon>Bacillati</taxon>
        <taxon>Bacillota</taxon>
        <taxon>Clostridia</taxon>
        <taxon>Eubacteriales</taxon>
        <taxon>Desulfitobacteriaceae</taxon>
        <taxon>Desulfosporosinus</taxon>
    </lineage>
</organism>
<dbReference type="InterPro" id="IPR021799">
    <property type="entry name" value="PIN-like_prokaryotic"/>
</dbReference>
<keyword evidence="2" id="KW-1185">Reference proteome</keyword>
<dbReference type="PANTHER" id="PTHR39550">
    <property type="entry name" value="SLL0658 PROTEIN"/>
    <property type="match status" value="1"/>
</dbReference>
<name>A0A1Q8QMM4_9FIRM</name>
<protein>
    <recommendedName>
        <fullName evidence="3">DUF3368 domain-containing protein</fullName>
    </recommendedName>
</protein>
<comment type="caution">
    <text evidence="1">The sequence shown here is derived from an EMBL/GenBank/DDBJ whole genome shotgun (WGS) entry which is preliminary data.</text>
</comment>
<evidence type="ECO:0000313" key="2">
    <source>
        <dbReference type="Proteomes" id="UP000186102"/>
    </source>
</evidence>
<gene>
    <name evidence="1" type="ORF">DSOL_3969</name>
</gene>
<dbReference type="Pfam" id="PF11848">
    <property type="entry name" value="DUF3368"/>
    <property type="match status" value="1"/>
</dbReference>
<dbReference type="STRING" id="1888891.DSOL_3969"/>
<evidence type="ECO:0000313" key="1">
    <source>
        <dbReference type="EMBL" id="OLN28591.1"/>
    </source>
</evidence>
<dbReference type="Proteomes" id="UP000186102">
    <property type="component" value="Unassembled WGS sequence"/>
</dbReference>
<dbReference type="AlphaFoldDB" id="A0A1Q8QMM4"/>
<dbReference type="EMBL" id="MLBF01000041">
    <property type="protein sequence ID" value="OLN28591.1"/>
    <property type="molecule type" value="Genomic_DNA"/>
</dbReference>
<accession>A0A1Q8QMM4</accession>